<name>A0A381PJJ4_9ZZZZ</name>
<keyword evidence="4" id="KW-0012">Acyltransferase</keyword>
<evidence type="ECO:0000259" key="5">
    <source>
        <dbReference type="PROSITE" id="PS51186"/>
    </source>
</evidence>
<evidence type="ECO:0000256" key="3">
    <source>
        <dbReference type="ARBA" id="ARBA00022679"/>
    </source>
</evidence>
<evidence type="ECO:0000256" key="1">
    <source>
        <dbReference type="ARBA" id="ARBA00005395"/>
    </source>
</evidence>
<dbReference type="GO" id="GO:0008080">
    <property type="term" value="F:N-acetyltransferase activity"/>
    <property type="evidence" value="ECO:0007669"/>
    <property type="project" value="InterPro"/>
</dbReference>
<reference evidence="6" key="1">
    <citation type="submission" date="2018-05" db="EMBL/GenBank/DDBJ databases">
        <authorList>
            <person name="Lanie J.A."/>
            <person name="Ng W.-L."/>
            <person name="Kazmierczak K.M."/>
            <person name="Andrzejewski T.M."/>
            <person name="Davidsen T.M."/>
            <person name="Wayne K.J."/>
            <person name="Tettelin H."/>
            <person name="Glass J.I."/>
            <person name="Rusch D."/>
            <person name="Podicherti R."/>
            <person name="Tsui H.-C.T."/>
            <person name="Winkler M.E."/>
        </authorList>
    </citation>
    <scope>NUCLEOTIDE SEQUENCE</scope>
</reference>
<dbReference type="PANTHER" id="PTHR43420">
    <property type="entry name" value="ACETYLTRANSFERASE"/>
    <property type="match status" value="1"/>
</dbReference>
<keyword evidence="2" id="KW-0963">Cytoplasm</keyword>
<dbReference type="PANTHER" id="PTHR43420:SF12">
    <property type="entry name" value="N-ACETYLTRANSFERASE DOMAIN-CONTAINING PROTEIN"/>
    <property type="match status" value="1"/>
</dbReference>
<dbReference type="Pfam" id="PF00583">
    <property type="entry name" value="Acetyltransf_1"/>
    <property type="match status" value="1"/>
</dbReference>
<evidence type="ECO:0000256" key="4">
    <source>
        <dbReference type="ARBA" id="ARBA00023315"/>
    </source>
</evidence>
<dbReference type="InterPro" id="IPR050680">
    <property type="entry name" value="YpeA/RimI_acetyltransf"/>
</dbReference>
<proteinExistence type="inferred from homology"/>
<dbReference type="NCBIfam" id="TIGR01575">
    <property type="entry name" value="rimI"/>
    <property type="match status" value="1"/>
</dbReference>
<accession>A0A381PJJ4</accession>
<keyword evidence="3" id="KW-0808">Transferase</keyword>
<dbReference type="Gene3D" id="3.40.630.30">
    <property type="match status" value="1"/>
</dbReference>
<organism evidence="6">
    <name type="scientific">marine metagenome</name>
    <dbReference type="NCBI Taxonomy" id="408172"/>
    <lineage>
        <taxon>unclassified sequences</taxon>
        <taxon>metagenomes</taxon>
        <taxon>ecological metagenomes</taxon>
    </lineage>
</organism>
<feature type="domain" description="N-acetyltransferase" evidence="5">
    <location>
        <begin position="1"/>
        <end position="141"/>
    </location>
</feature>
<comment type="similarity">
    <text evidence="1">Belongs to the acetyltransferase family. RimI subfamily.</text>
</comment>
<evidence type="ECO:0000313" key="6">
    <source>
        <dbReference type="EMBL" id="SUZ67181.1"/>
    </source>
</evidence>
<dbReference type="PROSITE" id="PS51186">
    <property type="entry name" value="GNAT"/>
    <property type="match status" value="1"/>
</dbReference>
<protein>
    <recommendedName>
        <fullName evidence="5">N-acetyltransferase domain-containing protein</fullName>
    </recommendedName>
</protein>
<dbReference type="AlphaFoldDB" id="A0A381PJJ4"/>
<dbReference type="InterPro" id="IPR006464">
    <property type="entry name" value="AcTrfase_RimI/Ard1"/>
</dbReference>
<dbReference type="InterPro" id="IPR043690">
    <property type="entry name" value="RimI"/>
</dbReference>
<dbReference type="SUPFAM" id="SSF55729">
    <property type="entry name" value="Acyl-CoA N-acyltransferases (Nat)"/>
    <property type="match status" value="1"/>
</dbReference>
<sequence length="143" mass="16498">MRYSDLDLIVANEVAAYEHPWTKRIFIDCLRTGYQCWVLANKRQIVAHGVMSLAVSECHLLTLCVHPDYQGCGYGRKLFKLLLDRAHKLDAIDCFLEVRSTNDAAIGLYRSLGFTQVRERKNYYPTTKGREDALIMWRSLPLS</sequence>
<evidence type="ECO:0000256" key="2">
    <source>
        <dbReference type="ARBA" id="ARBA00022490"/>
    </source>
</evidence>
<dbReference type="InterPro" id="IPR016181">
    <property type="entry name" value="Acyl_CoA_acyltransferase"/>
</dbReference>
<dbReference type="EMBL" id="UINC01001005">
    <property type="protein sequence ID" value="SUZ67181.1"/>
    <property type="molecule type" value="Genomic_DNA"/>
</dbReference>
<dbReference type="InterPro" id="IPR000182">
    <property type="entry name" value="GNAT_dom"/>
</dbReference>
<dbReference type="HAMAP" id="MF_02210">
    <property type="entry name" value="RimI"/>
    <property type="match status" value="1"/>
</dbReference>
<dbReference type="CDD" id="cd04301">
    <property type="entry name" value="NAT_SF"/>
    <property type="match status" value="1"/>
</dbReference>
<gene>
    <name evidence="6" type="ORF">METZ01_LOCUS20035</name>
</gene>